<organism evidence="1 2">
    <name type="scientific">Pistacia atlantica</name>
    <dbReference type="NCBI Taxonomy" id="434234"/>
    <lineage>
        <taxon>Eukaryota</taxon>
        <taxon>Viridiplantae</taxon>
        <taxon>Streptophyta</taxon>
        <taxon>Embryophyta</taxon>
        <taxon>Tracheophyta</taxon>
        <taxon>Spermatophyta</taxon>
        <taxon>Magnoliopsida</taxon>
        <taxon>eudicotyledons</taxon>
        <taxon>Gunneridae</taxon>
        <taxon>Pentapetalae</taxon>
        <taxon>rosids</taxon>
        <taxon>malvids</taxon>
        <taxon>Sapindales</taxon>
        <taxon>Anacardiaceae</taxon>
        <taxon>Pistacia</taxon>
    </lineage>
</organism>
<reference evidence="2" key="1">
    <citation type="journal article" date="2023" name="G3 (Bethesda)">
        <title>Genome assembly and association tests identify interacting loci associated with vigor, precocity, and sex in interspecific pistachio rootstocks.</title>
        <authorList>
            <person name="Palmer W."/>
            <person name="Jacygrad E."/>
            <person name="Sagayaradj S."/>
            <person name="Cavanaugh K."/>
            <person name="Han R."/>
            <person name="Bertier L."/>
            <person name="Beede B."/>
            <person name="Kafkas S."/>
            <person name="Golino D."/>
            <person name="Preece J."/>
            <person name="Michelmore R."/>
        </authorList>
    </citation>
    <scope>NUCLEOTIDE SEQUENCE [LARGE SCALE GENOMIC DNA]</scope>
</reference>
<keyword evidence="2" id="KW-1185">Reference proteome</keyword>
<dbReference type="Proteomes" id="UP001164250">
    <property type="component" value="Chromosome 3"/>
</dbReference>
<dbReference type="EMBL" id="CM047899">
    <property type="protein sequence ID" value="KAJ0101483.1"/>
    <property type="molecule type" value="Genomic_DNA"/>
</dbReference>
<gene>
    <name evidence="1" type="ORF">Patl1_05385</name>
</gene>
<evidence type="ECO:0000313" key="1">
    <source>
        <dbReference type="EMBL" id="KAJ0101483.1"/>
    </source>
</evidence>
<evidence type="ECO:0000313" key="2">
    <source>
        <dbReference type="Proteomes" id="UP001164250"/>
    </source>
</evidence>
<name>A0ACC1BQL8_9ROSI</name>
<proteinExistence type="predicted"/>
<accession>A0ACC1BQL8</accession>
<comment type="caution">
    <text evidence="1">The sequence shown here is derived from an EMBL/GenBank/DDBJ whole genome shotgun (WGS) entry which is preliminary data.</text>
</comment>
<sequence length="195" mass="21171">MAASTSINFIAPNLSQLVSAKLDETNYLMWLSQIVPVLKSHDLMGFVDGSLPCPAQFLIDDQGKPTTTLNPEYLLWNRKDQFVLGWINATLSDKVAPSVYGLNSARPAWLALANKFASPSRSRINHLKRLLQTLNQGSMKCAAYLDSAKQIAAQLGAVANLEQLTLAQPYTGQEHVAVGNGQGQSNGEDTVGRTE</sequence>
<protein>
    <submittedName>
        <fullName evidence="1">Uncharacterized protein</fullName>
    </submittedName>
</protein>